<sequence>MTVNRGLFIRNNGSVGTTPIEGRLALAALVWENSPGNPRSGLLDQKTATVVSGTATMSYNVAPINPVINRAAGEGVYIFTLTGTTNVVTAAAPATGSRYDLIYVKQNDPDKGDPDNNAVVDVIQGTAAASPTKPYANLPAGAYVLAEALVGPNVTGTNAAGVTITQVWKYTAMRGAPLTVRNKTERDEITGAAGMAITRLDCDNWRQEHDGNGWKFVGWRRNDVAPTWFLTAGSASRQVALINSVKPYARKVRVFGRLTVYCPAIASGAEEINIAVSAGVSQVGSAQSKFRLNWNPSFDDCNQTASLAAEDIQIGAGADAVARLWIEVVSGAVTLSPSGGTYGDLYFDYIPDND</sequence>
<dbReference type="RefSeq" id="YP_010678411.1">
    <property type="nucleotide sequence ID" value="NC_071035.1"/>
</dbReference>
<accession>A0A7G9W218</accession>
<reference evidence="2" key="1">
    <citation type="submission" date="2020-08" db="EMBL/GenBank/DDBJ databases">
        <authorList>
            <person name="Hillin M.J."/>
            <person name="Beth T.W."/>
            <person name="Collman T.N."/>
            <person name="Davis R.E."/>
            <person name="Dobesh B.I."/>
            <person name="Johnson A.L."/>
            <person name="Lewis B.M."/>
            <person name="Suarez T.R."/>
            <person name="Villa E.C."/>
            <person name="Walker J.R."/>
            <person name="Labonte J.M."/>
            <person name="Butela K.A."/>
            <person name="Garlena R.A."/>
            <person name="Russell D.A."/>
            <person name="Pope W.H."/>
            <person name="Jacobs-Sera D."/>
            <person name="Hatfull G.F."/>
        </authorList>
    </citation>
    <scope>NUCLEOTIDE SEQUENCE [LARGE SCALE GENOMIC DNA]</scope>
</reference>
<evidence type="ECO:0000313" key="2">
    <source>
        <dbReference type="Proteomes" id="UP000516204"/>
    </source>
</evidence>
<name>A0A7G9W218_9CAUD</name>
<organism evidence="1 2">
    <name type="scientific">Arthrobacter phage Tweety19</name>
    <dbReference type="NCBI Taxonomy" id="2768133"/>
    <lineage>
        <taxon>Viruses</taxon>
        <taxon>Duplodnaviria</taxon>
        <taxon>Heunggongvirae</taxon>
        <taxon>Uroviricota</taxon>
        <taxon>Caudoviricetes</taxon>
        <taxon>Casidaviridae</taxon>
        <taxon>Galvastonvirus</taxon>
        <taxon>Galvastonvirus tweety19</taxon>
    </lineage>
</organism>
<dbReference type="GeneID" id="77954807"/>
<dbReference type="EMBL" id="MT897906">
    <property type="protein sequence ID" value="QNO12681.1"/>
    <property type="molecule type" value="Genomic_DNA"/>
</dbReference>
<dbReference type="Proteomes" id="UP000516204">
    <property type="component" value="Segment"/>
</dbReference>
<evidence type="ECO:0000313" key="1">
    <source>
        <dbReference type="EMBL" id="QNO12681.1"/>
    </source>
</evidence>
<proteinExistence type="predicted"/>
<protein>
    <submittedName>
        <fullName evidence="1">Minor tail protein</fullName>
    </submittedName>
</protein>
<keyword evidence="2" id="KW-1185">Reference proteome</keyword>
<gene>
    <name evidence="1" type="primary">20</name>
    <name evidence="1" type="ORF">SEA_TWEETY19_20</name>
</gene>
<dbReference type="KEGG" id="vg:77954807"/>